<dbReference type="CDD" id="cd06325">
    <property type="entry name" value="PBP1_ABC_unchar_transporter"/>
    <property type="match status" value="1"/>
</dbReference>
<dbReference type="OrthoDB" id="9776955at2"/>
<keyword evidence="3" id="KW-1185">Reference proteome</keyword>
<dbReference type="AlphaFoldDB" id="A4J8E1"/>
<organism evidence="2 3">
    <name type="scientific">Desulforamulus reducens (strain ATCC BAA-1160 / DSM 100696 / MI-1)</name>
    <name type="common">Desulfotomaculum reducens</name>
    <dbReference type="NCBI Taxonomy" id="349161"/>
    <lineage>
        <taxon>Bacteria</taxon>
        <taxon>Bacillati</taxon>
        <taxon>Bacillota</taxon>
        <taxon>Clostridia</taxon>
        <taxon>Eubacteriales</taxon>
        <taxon>Peptococcaceae</taxon>
        <taxon>Desulforamulus</taxon>
    </lineage>
</organism>
<dbReference type="PANTHER" id="PTHR35271">
    <property type="entry name" value="ABC TRANSPORTER, SUBSTRATE-BINDING LIPOPROTEIN-RELATED"/>
    <property type="match status" value="1"/>
</dbReference>
<dbReference type="KEGG" id="drm:Dred_2840"/>
<dbReference type="SUPFAM" id="SSF53822">
    <property type="entry name" value="Periplasmic binding protein-like I"/>
    <property type="match status" value="1"/>
</dbReference>
<dbReference type="PROSITE" id="PS51257">
    <property type="entry name" value="PROKAR_LIPOPROTEIN"/>
    <property type="match status" value="1"/>
</dbReference>
<proteinExistence type="predicted"/>
<dbReference type="HOGENOM" id="CLU_058196_1_0_9"/>
<evidence type="ECO:0000313" key="3">
    <source>
        <dbReference type="Proteomes" id="UP000001556"/>
    </source>
</evidence>
<evidence type="ECO:0000256" key="1">
    <source>
        <dbReference type="SAM" id="SignalP"/>
    </source>
</evidence>
<dbReference type="RefSeq" id="WP_011879137.1">
    <property type="nucleotide sequence ID" value="NC_009253.1"/>
</dbReference>
<dbReference type="EMBL" id="CP000612">
    <property type="protein sequence ID" value="ABO51344.1"/>
    <property type="molecule type" value="Genomic_DNA"/>
</dbReference>
<feature type="chain" id="PRO_5039292924" description="ABC transporter substrate-binding protein" evidence="1">
    <location>
        <begin position="24"/>
        <end position="329"/>
    </location>
</feature>
<dbReference type="InterPro" id="IPR007487">
    <property type="entry name" value="ABC_transpt-TYRBP-like"/>
</dbReference>
<protein>
    <recommendedName>
        <fullName evidence="4">ABC transporter substrate-binding protein</fullName>
    </recommendedName>
</protein>
<reference evidence="2 3" key="1">
    <citation type="submission" date="2007-03" db="EMBL/GenBank/DDBJ databases">
        <title>Complete sequence of Desulfotomaculum reducens MI-1.</title>
        <authorList>
            <consortium name="US DOE Joint Genome Institute"/>
            <person name="Copeland A."/>
            <person name="Lucas S."/>
            <person name="Lapidus A."/>
            <person name="Barry K."/>
            <person name="Detter J.C."/>
            <person name="Glavina del Rio T."/>
            <person name="Hammon N."/>
            <person name="Israni S."/>
            <person name="Dalin E."/>
            <person name="Tice H."/>
            <person name="Pitluck S."/>
            <person name="Sims D."/>
            <person name="Brettin T."/>
            <person name="Bruce D."/>
            <person name="Han C."/>
            <person name="Tapia R."/>
            <person name="Schmutz J."/>
            <person name="Larimer F."/>
            <person name="Land M."/>
            <person name="Hauser L."/>
            <person name="Kyrpides N."/>
            <person name="Kim E."/>
            <person name="Tebo B.M."/>
            <person name="Richardson P."/>
        </authorList>
    </citation>
    <scope>NUCLEOTIDE SEQUENCE [LARGE SCALE GENOMIC DNA]</scope>
    <source>
        <strain evidence="2 3">MI-1</strain>
    </source>
</reference>
<dbReference type="Gene3D" id="3.40.50.2300">
    <property type="match status" value="2"/>
</dbReference>
<accession>A4J8E1</accession>
<keyword evidence="1" id="KW-0732">Signal</keyword>
<gene>
    <name evidence="2" type="ordered locus">Dred_2840</name>
</gene>
<dbReference type="STRING" id="349161.Dred_2840"/>
<dbReference type="eggNOG" id="COG2984">
    <property type="taxonomic scope" value="Bacteria"/>
</dbReference>
<evidence type="ECO:0008006" key="4">
    <source>
        <dbReference type="Google" id="ProtNLM"/>
    </source>
</evidence>
<name>A4J8E1_DESRM</name>
<evidence type="ECO:0000313" key="2">
    <source>
        <dbReference type="EMBL" id="ABO51344.1"/>
    </source>
</evidence>
<dbReference type="InterPro" id="IPR028082">
    <property type="entry name" value="Peripla_BP_I"/>
</dbReference>
<dbReference type="Proteomes" id="UP000001556">
    <property type="component" value="Chromosome"/>
</dbReference>
<dbReference type="Pfam" id="PF04392">
    <property type="entry name" value="ABC_sub_bind"/>
    <property type="match status" value="1"/>
</dbReference>
<feature type="signal peptide" evidence="1">
    <location>
        <begin position="1"/>
        <end position="23"/>
    </location>
</feature>
<dbReference type="PANTHER" id="PTHR35271:SF1">
    <property type="entry name" value="ABC TRANSPORTER, SUBSTRATE-BINDING LIPOPROTEIN"/>
    <property type="match status" value="1"/>
</dbReference>
<sequence>MKKYLLSLLIIVSLLGLSGCGSSQGVKEQEKAEKVNLGIIQIVEHPSLDAARQGFLDALKEGGYAEGQKLIADYQNAQGDQGNLQAIARKFVQDKKDVILAIATPSAMTMANETSEIPILMTAVTDPISAKLVKNLQQPGTNVTGTTDMNPVKDQLKLIKDIVPSAKRVGIIYNSSEINSAVQVEAADKVVPELDLELVKVSVSASNEVMQAAQSLVGKVDAYYLPTDNMVISSVAAVIKVAEENKIPIFTGESSSVEQGALATVGIDYYQLGYTTGEMALRILKGEKPQEMAVQGQVGTDIILNLKAAERIGLTIPKEVLAKANKTIK</sequence>